<reference evidence="1 2" key="1">
    <citation type="journal article" date="2014" name="Genome Announc.">
        <title>Draft Genome Sequence of Moraxella bovoculi Strain 237T (ATCC BAA-1259T) Isolated from a Calf with Infectious Bovine Keratoconjunctivitis.</title>
        <authorList>
            <person name="Calcutt M.J."/>
            <person name="Foecking M.F."/>
            <person name="Martin N.T."/>
            <person name="Mhlanga-Mutangadura T."/>
            <person name="Reilly T.J."/>
        </authorList>
    </citation>
    <scope>NUCLEOTIDE SEQUENCE [LARGE SCALE GENOMIC DNA]</scope>
    <source>
        <strain evidence="1 2">237</strain>
    </source>
</reference>
<organism evidence="1 2">
    <name type="scientific">Moraxella bovoculi 237</name>
    <dbReference type="NCBI Taxonomy" id="743974"/>
    <lineage>
        <taxon>Bacteria</taxon>
        <taxon>Pseudomonadati</taxon>
        <taxon>Pseudomonadota</taxon>
        <taxon>Gammaproteobacteria</taxon>
        <taxon>Moraxellales</taxon>
        <taxon>Moraxellaceae</taxon>
        <taxon>Moraxella</taxon>
    </lineage>
</organism>
<accession>A0A066UHM8</accession>
<dbReference type="OrthoDB" id="9876525at2"/>
<comment type="caution">
    <text evidence="1">The sequence shown here is derived from an EMBL/GenBank/DDBJ whole genome shotgun (WGS) entry which is preliminary data.</text>
</comment>
<protein>
    <submittedName>
        <fullName evidence="1">Uncharacterized protein</fullName>
    </submittedName>
</protein>
<name>A0A066UHM8_9GAMM</name>
<evidence type="ECO:0000313" key="1">
    <source>
        <dbReference type="EMBL" id="KDN25382.1"/>
    </source>
</evidence>
<dbReference type="EMBL" id="AOMT01000019">
    <property type="protein sequence ID" value="KDN25382.1"/>
    <property type="molecule type" value="Genomic_DNA"/>
</dbReference>
<evidence type="ECO:0000313" key="2">
    <source>
        <dbReference type="Proteomes" id="UP000035860"/>
    </source>
</evidence>
<sequence>MASGEYQHFYKWQKKGHQPLYVAVRRFEAGTFSGGIIMNYIIAKDFNNFNQEYIYDLERFDSNGDEITCRMLK</sequence>
<dbReference type="RefSeq" id="WP_036364026.1">
    <property type="nucleotide sequence ID" value="NZ_AOMT01000019.1"/>
</dbReference>
<dbReference type="AlphaFoldDB" id="A0A066UHM8"/>
<proteinExistence type="predicted"/>
<gene>
    <name evidence="1" type="ORF">MBO_04117</name>
</gene>
<dbReference type="Proteomes" id="UP000035860">
    <property type="component" value="Unassembled WGS sequence"/>
</dbReference>
<keyword evidence="2" id="KW-1185">Reference proteome</keyword>